<dbReference type="Proteomes" id="UP000284706">
    <property type="component" value="Unassembled WGS sequence"/>
</dbReference>
<dbReference type="AlphaFoldDB" id="A0A409WAK3"/>
<keyword evidence="2" id="KW-1185">Reference proteome</keyword>
<name>A0A409WAK3_9AGAR</name>
<sequence length="158" mass="17906">MLLQYLSLQAMLTRIQSLGGDKCFVVGNYWRGKEHLNSRKKYKYKINFRNGSINLQSDLKEWQRVLEYAKCETMYAWTDICARAGGRRGLSKVWAGDSVADERGACTSRKASPSIRISERGCEGTAKTSLVLCRRSPEKGGPHEVVKSSLERCHQFIP</sequence>
<evidence type="ECO:0000313" key="2">
    <source>
        <dbReference type="Proteomes" id="UP000284706"/>
    </source>
</evidence>
<evidence type="ECO:0000313" key="1">
    <source>
        <dbReference type="EMBL" id="PPQ75547.1"/>
    </source>
</evidence>
<organism evidence="1 2">
    <name type="scientific">Gymnopilus dilepis</name>
    <dbReference type="NCBI Taxonomy" id="231916"/>
    <lineage>
        <taxon>Eukaryota</taxon>
        <taxon>Fungi</taxon>
        <taxon>Dikarya</taxon>
        <taxon>Basidiomycota</taxon>
        <taxon>Agaricomycotina</taxon>
        <taxon>Agaricomycetes</taxon>
        <taxon>Agaricomycetidae</taxon>
        <taxon>Agaricales</taxon>
        <taxon>Agaricineae</taxon>
        <taxon>Hymenogastraceae</taxon>
        <taxon>Gymnopilus</taxon>
    </lineage>
</organism>
<dbReference type="InParanoid" id="A0A409WAK3"/>
<dbReference type="EMBL" id="NHYE01005250">
    <property type="protein sequence ID" value="PPQ75547.1"/>
    <property type="molecule type" value="Genomic_DNA"/>
</dbReference>
<comment type="caution">
    <text evidence="1">The sequence shown here is derived from an EMBL/GenBank/DDBJ whole genome shotgun (WGS) entry which is preliminary data.</text>
</comment>
<accession>A0A409WAK3</accession>
<proteinExistence type="predicted"/>
<reference evidence="1 2" key="1">
    <citation type="journal article" date="2018" name="Evol. Lett.">
        <title>Horizontal gene cluster transfer increased hallucinogenic mushroom diversity.</title>
        <authorList>
            <person name="Reynolds H.T."/>
            <person name="Vijayakumar V."/>
            <person name="Gluck-Thaler E."/>
            <person name="Korotkin H.B."/>
            <person name="Matheny P.B."/>
            <person name="Slot J.C."/>
        </authorList>
    </citation>
    <scope>NUCLEOTIDE SEQUENCE [LARGE SCALE GENOMIC DNA]</scope>
    <source>
        <strain evidence="1 2">SRW20</strain>
    </source>
</reference>
<gene>
    <name evidence="1" type="ORF">CVT26_012535</name>
</gene>
<protein>
    <submittedName>
        <fullName evidence="1">Uncharacterized protein</fullName>
    </submittedName>
</protein>